<keyword evidence="1" id="KW-1133">Transmembrane helix</keyword>
<feature type="transmembrane region" description="Helical" evidence="1">
    <location>
        <begin position="30"/>
        <end position="53"/>
    </location>
</feature>
<sequence>MRLTWIDAAATVTTGVITAVYVAFLQQADILVLGSVRGDITVILVLGAVPAVAP</sequence>
<feature type="transmembrane region" description="Helical" evidence="1">
    <location>
        <begin position="5"/>
        <end position="24"/>
    </location>
</feature>
<comment type="caution">
    <text evidence="2">The sequence shown here is derived from an EMBL/GenBank/DDBJ whole genome shotgun (WGS) entry which is preliminary data.</text>
</comment>
<reference evidence="2 3" key="1">
    <citation type="submission" date="2024-09" db="EMBL/GenBank/DDBJ databases">
        <authorList>
            <person name="Sun Q."/>
            <person name="Mori K."/>
        </authorList>
    </citation>
    <scope>NUCLEOTIDE SEQUENCE [LARGE SCALE GENOMIC DNA]</scope>
    <source>
        <strain evidence="2 3">JCM 3324</strain>
    </source>
</reference>
<keyword evidence="1" id="KW-0472">Membrane</keyword>
<evidence type="ECO:0000313" key="3">
    <source>
        <dbReference type="Proteomes" id="UP001589568"/>
    </source>
</evidence>
<accession>A0ABV5P433</accession>
<dbReference type="RefSeq" id="WP_345408402.1">
    <property type="nucleotide sequence ID" value="NZ_BAAAXS010000001.1"/>
</dbReference>
<proteinExistence type="predicted"/>
<dbReference type="EMBL" id="JBHMCF010000052">
    <property type="protein sequence ID" value="MFB9476679.1"/>
    <property type="molecule type" value="Genomic_DNA"/>
</dbReference>
<protein>
    <submittedName>
        <fullName evidence="2">Uncharacterized protein</fullName>
    </submittedName>
</protein>
<keyword evidence="3" id="KW-1185">Reference proteome</keyword>
<evidence type="ECO:0000313" key="2">
    <source>
        <dbReference type="EMBL" id="MFB9476679.1"/>
    </source>
</evidence>
<gene>
    <name evidence="2" type="ORF">ACFFR3_44925</name>
</gene>
<organism evidence="2 3">
    <name type="scientific">Nonomuraea salmonea</name>
    <dbReference type="NCBI Taxonomy" id="46181"/>
    <lineage>
        <taxon>Bacteria</taxon>
        <taxon>Bacillati</taxon>
        <taxon>Actinomycetota</taxon>
        <taxon>Actinomycetes</taxon>
        <taxon>Streptosporangiales</taxon>
        <taxon>Streptosporangiaceae</taxon>
        <taxon>Nonomuraea</taxon>
    </lineage>
</organism>
<dbReference type="Proteomes" id="UP001589568">
    <property type="component" value="Unassembled WGS sequence"/>
</dbReference>
<keyword evidence="1" id="KW-0812">Transmembrane</keyword>
<name>A0ABV5P433_9ACTN</name>
<evidence type="ECO:0000256" key="1">
    <source>
        <dbReference type="SAM" id="Phobius"/>
    </source>
</evidence>